<sequence>MNPEPTHQPDPHNNHNQQAPSMHALSTETTNPYSRIRLFFDAHKTQLWAAIISGILVLVISCLVLSTLVLYHHGKDGNSWDFRPLISSITFSAIAWISMKYRQNRILKSAAGQDSNIETTSALSLFETIALWTLLSLTAYTLLAAIWGEGAVSERLFSGWRIKSSPEITPLERIKTTLTTVGGIGGVSFLVIKFRQQDIAEKQHKHSEEERIKAEEAEINRKFDAEKLEANKKLVDAVQQLGDQSPQVRIAGVYALADVAGTYGSENHGVDYNKRAVEILCGYLRTVRSEDDKPVESAVLSILSSHLTPSTNSLHNNISPWSRYTIDLRGAKLTEAVNFDFAQISRLDCHATEFFGEVSLEECQLGNASFQDAIFEKTTNFKKSIIYGG</sequence>
<evidence type="ECO:0000256" key="1">
    <source>
        <dbReference type="SAM" id="MobiDB-lite"/>
    </source>
</evidence>
<dbReference type="AlphaFoldDB" id="F2UZS7"/>
<dbReference type="HOGENOM" id="CLU_709100_0_0_11"/>
<feature type="region of interest" description="Disordered" evidence="1">
    <location>
        <begin position="1"/>
        <end position="25"/>
    </location>
</feature>
<organism evidence="3 4">
    <name type="scientific">Actinomyces viscosus C505</name>
    <dbReference type="NCBI Taxonomy" id="562973"/>
    <lineage>
        <taxon>Bacteria</taxon>
        <taxon>Bacillati</taxon>
        <taxon>Actinomycetota</taxon>
        <taxon>Actinomycetes</taxon>
        <taxon>Actinomycetales</taxon>
        <taxon>Actinomycetaceae</taxon>
        <taxon>Actinomyces</taxon>
    </lineage>
</organism>
<dbReference type="Proteomes" id="UP000004668">
    <property type="component" value="Unassembled WGS sequence"/>
</dbReference>
<evidence type="ECO:0000313" key="4">
    <source>
        <dbReference type="Proteomes" id="UP000004668"/>
    </source>
</evidence>
<feature type="transmembrane region" description="Helical" evidence="2">
    <location>
        <begin position="47"/>
        <end position="70"/>
    </location>
</feature>
<keyword evidence="2" id="KW-0472">Membrane</keyword>
<feature type="compositionally biased region" description="Polar residues" evidence="1">
    <location>
        <begin position="14"/>
        <end position="25"/>
    </location>
</feature>
<dbReference type="eggNOG" id="COG1357">
    <property type="taxonomic scope" value="Bacteria"/>
</dbReference>
<feature type="transmembrane region" description="Helical" evidence="2">
    <location>
        <begin position="82"/>
        <end position="101"/>
    </location>
</feature>
<proteinExistence type="predicted"/>
<accession>F2UZS7</accession>
<comment type="caution">
    <text evidence="3">The sequence shown here is derived from an EMBL/GenBank/DDBJ whole genome shotgun (WGS) entry which is preliminary data.</text>
</comment>
<reference evidence="4" key="1">
    <citation type="submission" date="2010-02" db="EMBL/GenBank/DDBJ databases">
        <title>The Genome Sequence of Prevotella oris strain C735.</title>
        <authorList>
            <consortium name="The Broad Institute Genome Sequencing Platform"/>
            <person name="Ward D."/>
            <person name="Feldgarden M."/>
            <person name="Earl A."/>
            <person name="Young S.K."/>
            <person name="Zeng Q."/>
            <person name="Koehrsen M."/>
            <person name="Alvarado L."/>
            <person name="Berlin A."/>
            <person name="Bochicchio J."/>
            <person name="Borenstein D."/>
            <person name="Chapman S.B."/>
            <person name="Chen Z."/>
            <person name="Engels R."/>
            <person name="Freedman E."/>
            <person name="Gellesch M."/>
            <person name="Goldberg J."/>
            <person name="Griggs A."/>
            <person name="Gujja S."/>
            <person name="Heilman E."/>
            <person name="Heiman D."/>
            <person name="Hepburn T."/>
            <person name="Howarth C."/>
            <person name="Jen D."/>
            <person name="Larson L."/>
            <person name="Mehta T."/>
            <person name="Park D."/>
            <person name="Pearson M."/>
            <person name="Roberts A."/>
            <person name="Saif S."/>
            <person name="Shea T."/>
            <person name="Shenoy N."/>
            <person name="Sisk P."/>
            <person name="Stolte C."/>
            <person name="Sykes S."/>
            <person name="Thomson T."/>
            <person name="Walk T."/>
            <person name="White J."/>
            <person name="Yandava C."/>
            <person name="Sibley C.D."/>
            <person name="Field T.R."/>
            <person name="Grinwis M."/>
            <person name="Eshaghurshan C.S."/>
            <person name="Surette M.G."/>
            <person name="Haas B."/>
            <person name="Nusbaum C."/>
            <person name="Birren B."/>
        </authorList>
    </citation>
    <scope>NUCLEOTIDE SEQUENCE [LARGE SCALE GENOMIC DNA]</scope>
    <source>
        <strain evidence="4">C505</strain>
    </source>
</reference>
<reference evidence="3 4" key="2">
    <citation type="submission" date="2011-10" db="EMBL/GenBank/DDBJ databases">
        <title>The Genome Sequence of Actinomyces viscosus C505.</title>
        <authorList>
            <consortium name="The Broad Institute Genome Sequencing Platform"/>
            <consortium name="The Broad Institute Genome Sequencing Center for Infectious Disease"/>
            <person name="Earl A."/>
            <person name="Ward D."/>
            <person name="Feldgarden M."/>
            <person name="Gevers D."/>
            <person name="Sibley C.D."/>
            <person name="Field T.R."/>
            <person name="Grinwis M."/>
            <person name="Eshaghurshan C.S."/>
            <person name="Surette M.G."/>
            <person name="Young S.K."/>
            <person name="Zeng Q."/>
            <person name="Gargeya S."/>
            <person name="Fitzgerald M."/>
            <person name="Haas B."/>
            <person name="Abouelleil A."/>
            <person name="Alvarado L."/>
            <person name="Arachchi H.M."/>
            <person name="Berlin A."/>
            <person name="Brown A."/>
            <person name="Chapman S.B."/>
            <person name="Chen Z."/>
            <person name="Dunbar C."/>
            <person name="Freedman E."/>
            <person name="Gearin G."/>
            <person name="Goldberg J."/>
            <person name="Griggs A."/>
            <person name="Gujja S."/>
            <person name="Heiman D."/>
            <person name="Howarth C."/>
            <person name="Larson L."/>
            <person name="Lui A."/>
            <person name="MacDonald P.J.P."/>
            <person name="Montmayeur A."/>
            <person name="Murphy C."/>
            <person name="Neiman D."/>
            <person name="Pearson M."/>
            <person name="Priest M."/>
            <person name="Roberts A."/>
            <person name="Saif S."/>
            <person name="Shea T."/>
            <person name="Shenoy N."/>
            <person name="Sisk P."/>
            <person name="Stolte C."/>
            <person name="Sykes S."/>
            <person name="Wortman J."/>
            <person name="Nusbaum C."/>
            <person name="Birren B."/>
        </authorList>
    </citation>
    <scope>NUCLEOTIDE SEQUENCE [LARGE SCALE GENOMIC DNA]</scope>
    <source>
        <strain evidence="3 4">C505</strain>
    </source>
</reference>
<evidence type="ECO:0000256" key="2">
    <source>
        <dbReference type="SAM" id="Phobius"/>
    </source>
</evidence>
<keyword evidence="2" id="KW-0812">Transmembrane</keyword>
<dbReference type="RefSeq" id="WP_020991565.1">
    <property type="nucleotide sequence ID" value="NZ_KI391967.1"/>
</dbReference>
<dbReference type="EMBL" id="ACRE02000008">
    <property type="protein sequence ID" value="EGE37681.2"/>
    <property type="molecule type" value="Genomic_DNA"/>
</dbReference>
<keyword evidence="2" id="KW-1133">Transmembrane helix</keyword>
<evidence type="ECO:0000313" key="3">
    <source>
        <dbReference type="EMBL" id="EGE37681.2"/>
    </source>
</evidence>
<protein>
    <recommendedName>
        <fullName evidence="5">Pentapeptide repeat protein</fullName>
    </recommendedName>
</protein>
<evidence type="ECO:0008006" key="5">
    <source>
        <dbReference type="Google" id="ProtNLM"/>
    </source>
</evidence>
<gene>
    <name evidence="3" type="ORF">HMPREF0059_01952</name>
</gene>
<feature type="transmembrane region" description="Helical" evidence="2">
    <location>
        <begin position="122"/>
        <end position="147"/>
    </location>
</feature>
<name>F2UZS7_ACTVI</name>